<dbReference type="AlphaFoldDB" id="A0A0B3W1I1"/>
<sequence length="301" mass="33895">MAAYNYAEQFMRELQQKYSRELTSYDLENSNPQVKFINAQTIKLPTITVSGYKDHNRGTLGFNAGTMSNDWEAKKLAHDRDIEFFIDPMDVDETNLTVEIANVHNTFETEQAIPEKDSYRYSKLYAEAKTYTSSGAVVDNTSLTTANILEWFDNQMSKMDDEGVPSEGRILYVTPAMNKLLKNAEGLSRTVSVDKNTGNVDRNVYSLDDVNIKVVPSSRMKTKYEFSNGCVPAGGAKQINIILIHPSCQVTRSKYAYIKIFTPGHDSRTGDNYLYQNRAYGDTFLIKNKACGIAINAEAED</sequence>
<dbReference type="OrthoDB" id="9770443at2"/>
<dbReference type="RefSeq" id="WP_039680761.1">
    <property type="nucleotide sequence ID" value="NZ_JWHR01000121.1"/>
</dbReference>
<evidence type="ECO:0000313" key="2">
    <source>
        <dbReference type="Proteomes" id="UP000031189"/>
    </source>
</evidence>
<dbReference type="EMBL" id="JWHR01000121">
    <property type="protein sequence ID" value="KHS56132.1"/>
    <property type="molecule type" value="Genomic_DNA"/>
</dbReference>
<reference evidence="1 2" key="1">
    <citation type="submission" date="2014-12" db="EMBL/GenBank/DDBJ databases">
        <title>Draft genome sequence of Terrisporobacter sp. 08-306576, isolated from the blood culture of a bacteremia patient.</title>
        <authorList>
            <person name="Lund L.C."/>
            <person name="Sydenham T.V."/>
            <person name="Hogh S.V."/>
            <person name="Skov M.N."/>
            <person name="Kemp M."/>
            <person name="Justesen U.S."/>
        </authorList>
    </citation>
    <scope>NUCLEOTIDE SEQUENCE [LARGE SCALE GENOMIC DNA]</scope>
    <source>
        <strain evidence="1 2">08-306576</strain>
    </source>
</reference>
<accession>A0A0B3W1I1</accession>
<protein>
    <submittedName>
        <fullName evidence="1">Capsid protein</fullName>
    </submittedName>
</protein>
<comment type="caution">
    <text evidence="1">The sequence shown here is derived from an EMBL/GenBank/DDBJ whole genome shotgun (WGS) entry which is preliminary data.</text>
</comment>
<keyword evidence="2" id="KW-1185">Reference proteome</keyword>
<gene>
    <name evidence="1" type="ORF">QX51_15285</name>
</gene>
<dbReference type="STRING" id="1577792.QX51_15285"/>
<proteinExistence type="predicted"/>
<dbReference type="Proteomes" id="UP000031189">
    <property type="component" value="Unassembled WGS sequence"/>
</dbReference>
<evidence type="ECO:0000313" key="1">
    <source>
        <dbReference type="EMBL" id="KHS56132.1"/>
    </source>
</evidence>
<name>A0A0B3W1I1_9FIRM</name>
<organism evidence="1 2">
    <name type="scientific">Terrisporobacter othiniensis</name>
    <dbReference type="NCBI Taxonomy" id="1577792"/>
    <lineage>
        <taxon>Bacteria</taxon>
        <taxon>Bacillati</taxon>
        <taxon>Bacillota</taxon>
        <taxon>Clostridia</taxon>
        <taxon>Peptostreptococcales</taxon>
        <taxon>Peptostreptococcaceae</taxon>
        <taxon>Terrisporobacter</taxon>
    </lineage>
</organism>